<sequence length="113" mass="13223">MSMDSKDEDNLDEAMNSFVVMVKSGYKPHNYGEELGSEFQCHEVNNAFKTHKGFVSRGDFLVREEEKDFFPEAIFFFSKKKCTFSVTSFSRRVYLSRGDFHLLEEEKYVLSDC</sequence>
<evidence type="ECO:0000313" key="2">
    <source>
        <dbReference type="Proteomes" id="UP000489600"/>
    </source>
</evidence>
<dbReference type="AlphaFoldDB" id="A0A565BLE5"/>
<protein>
    <submittedName>
        <fullName evidence="1">Uncharacterized protein</fullName>
    </submittedName>
</protein>
<evidence type="ECO:0000313" key="1">
    <source>
        <dbReference type="EMBL" id="VVB02451.1"/>
    </source>
</evidence>
<reference evidence="1" key="1">
    <citation type="submission" date="2019-07" db="EMBL/GenBank/DDBJ databases">
        <authorList>
            <person name="Dittberner H."/>
        </authorList>
    </citation>
    <scope>NUCLEOTIDE SEQUENCE [LARGE SCALE GENOMIC DNA]</scope>
</reference>
<keyword evidence="2" id="KW-1185">Reference proteome</keyword>
<gene>
    <name evidence="1" type="ORF">ANE_LOCUS12895</name>
</gene>
<dbReference type="EMBL" id="CABITT030000004">
    <property type="protein sequence ID" value="VVB02451.1"/>
    <property type="molecule type" value="Genomic_DNA"/>
</dbReference>
<organism evidence="1 2">
    <name type="scientific">Arabis nemorensis</name>
    <dbReference type="NCBI Taxonomy" id="586526"/>
    <lineage>
        <taxon>Eukaryota</taxon>
        <taxon>Viridiplantae</taxon>
        <taxon>Streptophyta</taxon>
        <taxon>Embryophyta</taxon>
        <taxon>Tracheophyta</taxon>
        <taxon>Spermatophyta</taxon>
        <taxon>Magnoliopsida</taxon>
        <taxon>eudicotyledons</taxon>
        <taxon>Gunneridae</taxon>
        <taxon>Pentapetalae</taxon>
        <taxon>rosids</taxon>
        <taxon>malvids</taxon>
        <taxon>Brassicales</taxon>
        <taxon>Brassicaceae</taxon>
        <taxon>Arabideae</taxon>
        <taxon>Arabis</taxon>
    </lineage>
</organism>
<comment type="caution">
    <text evidence="1">The sequence shown here is derived from an EMBL/GenBank/DDBJ whole genome shotgun (WGS) entry which is preliminary data.</text>
</comment>
<accession>A0A565BLE5</accession>
<name>A0A565BLE5_9BRAS</name>
<proteinExistence type="predicted"/>
<dbReference type="Proteomes" id="UP000489600">
    <property type="component" value="Unassembled WGS sequence"/>
</dbReference>